<evidence type="ECO:0000256" key="4">
    <source>
        <dbReference type="SAM" id="MobiDB-lite"/>
    </source>
</evidence>
<evidence type="ECO:0000313" key="7">
    <source>
        <dbReference type="Proteomes" id="UP001235840"/>
    </source>
</evidence>
<dbReference type="RefSeq" id="WP_307390618.1">
    <property type="nucleotide sequence ID" value="NZ_BAAADK010000018.1"/>
</dbReference>
<feature type="compositionally biased region" description="Acidic residues" evidence="4">
    <location>
        <begin position="436"/>
        <end position="452"/>
    </location>
</feature>
<protein>
    <submittedName>
        <fullName evidence="6">Flagellar hook-length control protein FliK</fullName>
    </submittedName>
</protein>
<dbReference type="EMBL" id="JAUSTY010000002">
    <property type="protein sequence ID" value="MDQ0164666.1"/>
    <property type="molecule type" value="Genomic_DNA"/>
</dbReference>
<reference evidence="6 7" key="1">
    <citation type="submission" date="2023-07" db="EMBL/GenBank/DDBJ databases">
        <title>Genomic Encyclopedia of Type Strains, Phase IV (KMG-IV): sequencing the most valuable type-strain genomes for metagenomic binning, comparative biology and taxonomic classification.</title>
        <authorList>
            <person name="Goeker M."/>
        </authorList>
    </citation>
    <scope>NUCLEOTIDE SEQUENCE [LARGE SCALE GENOMIC DNA]</scope>
    <source>
        <strain evidence="6 7">DSM 12751</strain>
    </source>
</reference>
<comment type="similarity">
    <text evidence="2">Belongs to the FliK family.</text>
</comment>
<proteinExistence type="inferred from homology"/>
<dbReference type="PRINTS" id="PR01007">
    <property type="entry name" value="FLGHOOKFLIK"/>
</dbReference>
<dbReference type="InterPro" id="IPR001635">
    <property type="entry name" value="Flag_hook_Flik"/>
</dbReference>
<keyword evidence="6" id="KW-0966">Cell projection</keyword>
<gene>
    <name evidence="6" type="ORF">J2S11_000566</name>
</gene>
<name>A0ABT9VUK7_9BACI</name>
<sequence>MNIAQSFFSTSSAVESALASGVVGTSEKNTSSSGLFSQLFSALTAETGQEESIEGLLEKMLGLLELAALQEEENKSMVQLPVFELSLGQGSDDEATQALSDYLLKLSELLESFPETQMDEESIELNQDFVDQLYHQFLLLPQGFLEAINAQPLADSKDGQQLVAALTKWNSLLQSLVQQQQQGSSTHQAQLSPVQVQQVQQVVEQMNNQPAVLHGLKEKISQVASTINDYAIHADKLIKAPNFVPASILKEASEAQAKQTIAPVPVAQETGQGHSQATQIINTQQDTAIQALQARGMESVTVTKSAEAEQQQTVRFSHLIEDVQKVLKQQIQLKAGLEGNQIRLKLTPEHLGHLDIRLTTVEGKVMAQFLVSSQMAKDALELSVGQLRISLQQQGVQVDRIEITQQQSQQQSLPDQRESQSFAQQHNQSKQKSSYQDDEQSFGEMLETDEVEQQGIDFRA</sequence>
<dbReference type="InterPro" id="IPR021136">
    <property type="entry name" value="Flagellar_hook_control-like_C"/>
</dbReference>
<keyword evidence="6" id="KW-0969">Cilium</keyword>
<dbReference type="Pfam" id="PF02120">
    <property type="entry name" value="Flg_hook"/>
    <property type="match status" value="1"/>
</dbReference>
<evidence type="ECO:0000313" key="6">
    <source>
        <dbReference type="EMBL" id="MDQ0164666.1"/>
    </source>
</evidence>
<feature type="compositionally biased region" description="Polar residues" evidence="4">
    <location>
        <begin position="419"/>
        <end position="434"/>
    </location>
</feature>
<accession>A0ABT9VUK7</accession>
<dbReference type="InterPro" id="IPR038610">
    <property type="entry name" value="FliK-like_C_sf"/>
</dbReference>
<evidence type="ECO:0000259" key="5">
    <source>
        <dbReference type="Pfam" id="PF02120"/>
    </source>
</evidence>
<evidence type="ECO:0000256" key="2">
    <source>
        <dbReference type="ARBA" id="ARBA00009149"/>
    </source>
</evidence>
<feature type="region of interest" description="Disordered" evidence="4">
    <location>
        <begin position="407"/>
        <end position="460"/>
    </location>
</feature>
<comment type="caution">
    <text evidence="6">The sequence shown here is derived from an EMBL/GenBank/DDBJ whole genome shotgun (WGS) entry which is preliminary data.</text>
</comment>
<evidence type="ECO:0000256" key="3">
    <source>
        <dbReference type="ARBA" id="ARBA00022795"/>
    </source>
</evidence>
<organism evidence="6 7">
    <name type="scientific">Caldalkalibacillus horti</name>
    <dbReference type="NCBI Taxonomy" id="77523"/>
    <lineage>
        <taxon>Bacteria</taxon>
        <taxon>Bacillati</taxon>
        <taxon>Bacillota</taxon>
        <taxon>Bacilli</taxon>
        <taxon>Bacillales</taxon>
        <taxon>Bacillaceae</taxon>
        <taxon>Caldalkalibacillus</taxon>
    </lineage>
</organism>
<evidence type="ECO:0000256" key="1">
    <source>
        <dbReference type="ARBA" id="ARBA00003944"/>
    </source>
</evidence>
<dbReference type="Proteomes" id="UP001235840">
    <property type="component" value="Unassembled WGS sequence"/>
</dbReference>
<comment type="function">
    <text evidence="1">Controls the length of the flagellar hook.</text>
</comment>
<dbReference type="CDD" id="cd17470">
    <property type="entry name" value="T3SS_Flik_C"/>
    <property type="match status" value="1"/>
</dbReference>
<keyword evidence="3" id="KW-1005">Bacterial flagellum biogenesis</keyword>
<feature type="domain" description="Flagellar hook-length control protein-like C-terminal" evidence="5">
    <location>
        <begin position="329"/>
        <end position="411"/>
    </location>
</feature>
<keyword evidence="7" id="KW-1185">Reference proteome</keyword>
<keyword evidence="6" id="KW-0282">Flagellum</keyword>
<dbReference type="Gene3D" id="3.30.750.140">
    <property type="match status" value="1"/>
</dbReference>